<evidence type="ECO:0000313" key="4">
    <source>
        <dbReference type="Proteomes" id="UP001595816"/>
    </source>
</evidence>
<name>A0ABV8LEE4_9ACTN</name>
<keyword evidence="2" id="KW-0472">Membrane</keyword>
<organism evidence="3 4">
    <name type="scientific">Hamadaea flava</name>
    <dbReference type="NCBI Taxonomy" id="1742688"/>
    <lineage>
        <taxon>Bacteria</taxon>
        <taxon>Bacillati</taxon>
        <taxon>Actinomycetota</taxon>
        <taxon>Actinomycetes</taxon>
        <taxon>Micromonosporales</taxon>
        <taxon>Micromonosporaceae</taxon>
        <taxon>Hamadaea</taxon>
    </lineage>
</organism>
<feature type="transmembrane region" description="Helical" evidence="2">
    <location>
        <begin position="203"/>
        <end position="226"/>
    </location>
</feature>
<evidence type="ECO:0000313" key="3">
    <source>
        <dbReference type="EMBL" id="MFC4129028.1"/>
    </source>
</evidence>
<feature type="transmembrane region" description="Helical" evidence="2">
    <location>
        <begin position="59"/>
        <end position="79"/>
    </location>
</feature>
<feature type="transmembrane region" description="Helical" evidence="2">
    <location>
        <begin position="246"/>
        <end position="263"/>
    </location>
</feature>
<evidence type="ECO:0000256" key="1">
    <source>
        <dbReference type="SAM" id="MobiDB-lite"/>
    </source>
</evidence>
<evidence type="ECO:0000256" key="2">
    <source>
        <dbReference type="SAM" id="Phobius"/>
    </source>
</evidence>
<dbReference type="Pfam" id="PF19590">
    <property type="entry name" value="TrbL_3"/>
    <property type="match status" value="1"/>
</dbReference>
<proteinExistence type="predicted"/>
<comment type="caution">
    <text evidence="3">The sequence shown here is derived from an EMBL/GenBank/DDBJ whole genome shotgun (WGS) entry which is preliminary data.</text>
</comment>
<feature type="region of interest" description="Disordered" evidence="1">
    <location>
        <begin position="296"/>
        <end position="325"/>
    </location>
</feature>
<feature type="compositionally biased region" description="Low complexity" evidence="1">
    <location>
        <begin position="312"/>
        <end position="325"/>
    </location>
</feature>
<feature type="transmembrane region" description="Helical" evidence="2">
    <location>
        <begin position="114"/>
        <end position="132"/>
    </location>
</feature>
<feature type="transmembrane region" description="Helical" evidence="2">
    <location>
        <begin position="144"/>
        <end position="165"/>
    </location>
</feature>
<gene>
    <name evidence="3" type="ORF">ACFOZ4_00170</name>
</gene>
<keyword evidence="2" id="KW-0812">Transmembrane</keyword>
<dbReference type="RefSeq" id="WP_253754044.1">
    <property type="nucleotide sequence ID" value="NZ_JAMZDZ010000001.1"/>
</dbReference>
<feature type="transmembrane region" description="Helical" evidence="2">
    <location>
        <begin position="171"/>
        <end position="191"/>
    </location>
</feature>
<dbReference type="EMBL" id="JBHSAY010000001">
    <property type="protein sequence ID" value="MFC4129028.1"/>
    <property type="molecule type" value="Genomic_DNA"/>
</dbReference>
<keyword evidence="4" id="KW-1185">Reference proteome</keyword>
<feature type="transmembrane region" description="Helical" evidence="2">
    <location>
        <begin position="86"/>
        <end position="108"/>
    </location>
</feature>
<dbReference type="Proteomes" id="UP001595816">
    <property type="component" value="Unassembled WGS sequence"/>
</dbReference>
<keyword evidence="2" id="KW-1133">Transmembrane helix</keyword>
<reference evidence="4" key="1">
    <citation type="journal article" date="2019" name="Int. J. Syst. Evol. Microbiol.">
        <title>The Global Catalogue of Microorganisms (GCM) 10K type strain sequencing project: providing services to taxonomists for standard genome sequencing and annotation.</title>
        <authorList>
            <consortium name="The Broad Institute Genomics Platform"/>
            <consortium name="The Broad Institute Genome Sequencing Center for Infectious Disease"/>
            <person name="Wu L."/>
            <person name="Ma J."/>
        </authorList>
    </citation>
    <scope>NUCLEOTIDE SEQUENCE [LARGE SCALE GENOMIC DNA]</scope>
    <source>
        <strain evidence="4">CGMCC 4.7289</strain>
    </source>
</reference>
<sequence>MMIELFMLSYLTWTAHRIDDMLGLILQYLQSSLFLSPDVTVLPQVRDIAGTSSMVVNSAYVLAIIVAGVVVMTSGTVEVRYQAKDLLPRLATGFVLSAFALPLCSALIEIANSLIVAMVGANAPVPGMVTMSRSHAWASITDPTTLIVGGLVRSLILALLIMLLGSWLTRVAILVICAGVAPIALACYGLPYTAGIAELWWRTIVGCLGTAVLQAISLSLGVHLLLDPAANLPVILGLPGSDVPNLLMVVIVLWVTIKIPSFLQRLGARRSSGNSAAGIVRALTFQAVTRNILRRNRPSPRTRVTRRDVGPASSRGGRGSAEASR</sequence>
<dbReference type="InterPro" id="IPR045782">
    <property type="entry name" value="TrbL_3"/>
</dbReference>
<protein>
    <submittedName>
        <fullName evidence="3">Conjugal transfer protein TrbL family protein</fullName>
    </submittedName>
</protein>
<accession>A0ABV8LEE4</accession>